<name>A0A9W8NPB7_9PEZI</name>
<dbReference type="AlphaFoldDB" id="A0A9W8NPB7"/>
<comment type="caution">
    <text evidence="1">The sequence shown here is derived from an EMBL/GenBank/DDBJ whole genome shotgun (WGS) entry which is preliminary data.</text>
</comment>
<sequence>MNLIITEEEESSAPPPCQDGPCAIIVSRNRPVLSKLLRVNRDAREAALAFYRVHLPCRMVTKEGKSKLSTVGGVIYINPEFDYIYLKPIEPREIVPFIHYIKSVKDPLGFGILNLVVRGLYDLESANPQDYDLSTRKSVTDMLKNLDRLYILDKLATRMVPSLAMMRQPPKYQVNRSCPIAAKGTKFQCIPRDPRAIGLDLKIIHQHKWPIFTSDGWRKLIHKWSPVELSVSATAAQENTPDIRHLIASQAGPGGRSPVYNRETAVAALSGEMDHWTKNGFADIYSRKDNWGEYITAEASDKEVEEALSVKSAFGFWVFPPEAMMLAKNHQQHNWFHVLDYTGFWPELWLWDLH</sequence>
<evidence type="ECO:0000313" key="1">
    <source>
        <dbReference type="EMBL" id="KAJ3580063.1"/>
    </source>
</evidence>
<evidence type="ECO:0000313" key="2">
    <source>
        <dbReference type="Proteomes" id="UP001148614"/>
    </source>
</evidence>
<protein>
    <submittedName>
        <fullName evidence="1">Uncharacterized protein</fullName>
    </submittedName>
</protein>
<dbReference type="EMBL" id="JANPWZ010000033">
    <property type="protein sequence ID" value="KAJ3580063.1"/>
    <property type="molecule type" value="Genomic_DNA"/>
</dbReference>
<organism evidence="1 2">
    <name type="scientific">Xylaria arbuscula</name>
    <dbReference type="NCBI Taxonomy" id="114810"/>
    <lineage>
        <taxon>Eukaryota</taxon>
        <taxon>Fungi</taxon>
        <taxon>Dikarya</taxon>
        <taxon>Ascomycota</taxon>
        <taxon>Pezizomycotina</taxon>
        <taxon>Sordariomycetes</taxon>
        <taxon>Xylariomycetidae</taxon>
        <taxon>Xylariales</taxon>
        <taxon>Xylariaceae</taxon>
        <taxon>Xylaria</taxon>
    </lineage>
</organism>
<proteinExistence type="predicted"/>
<reference evidence="1" key="1">
    <citation type="submission" date="2022-07" db="EMBL/GenBank/DDBJ databases">
        <title>Genome Sequence of Xylaria arbuscula.</title>
        <authorList>
            <person name="Buettner E."/>
        </authorList>
    </citation>
    <scope>NUCLEOTIDE SEQUENCE</scope>
    <source>
        <strain evidence="1">VT107</strain>
    </source>
</reference>
<gene>
    <name evidence="1" type="ORF">NPX13_g508</name>
</gene>
<keyword evidence="2" id="KW-1185">Reference proteome</keyword>
<dbReference type="Proteomes" id="UP001148614">
    <property type="component" value="Unassembled WGS sequence"/>
</dbReference>
<accession>A0A9W8NPB7</accession>